<evidence type="ECO:0000313" key="2">
    <source>
        <dbReference type="Proteomes" id="UP001234178"/>
    </source>
</evidence>
<protein>
    <submittedName>
        <fullName evidence="1">Uncharacterized protein</fullName>
    </submittedName>
</protein>
<name>A0ABR0AUJ9_9CRUS</name>
<accession>A0ABR0AUJ9</accession>
<evidence type="ECO:0000313" key="1">
    <source>
        <dbReference type="EMBL" id="KAK4028807.1"/>
    </source>
</evidence>
<sequence>MKVLKASASEISQEDFNEGVIYETPGLEPQGGFRYVFQWTDSKQKKNWRTDSYRWRQGGSVSYELPDVAYVYPTESKVLVKYSILHKKER</sequence>
<keyword evidence="2" id="KW-1185">Reference proteome</keyword>
<dbReference type="EMBL" id="JAOYFB010000039">
    <property type="protein sequence ID" value="KAK4028807.1"/>
    <property type="molecule type" value="Genomic_DNA"/>
</dbReference>
<gene>
    <name evidence="1" type="ORF">OUZ56_021825</name>
</gene>
<reference evidence="1 2" key="1">
    <citation type="journal article" date="2023" name="Nucleic Acids Res.">
        <title>The hologenome of Daphnia magna reveals possible DNA methylation and microbiome-mediated evolution of the host genome.</title>
        <authorList>
            <person name="Chaturvedi A."/>
            <person name="Li X."/>
            <person name="Dhandapani V."/>
            <person name="Marshall H."/>
            <person name="Kissane S."/>
            <person name="Cuenca-Cambronero M."/>
            <person name="Asole G."/>
            <person name="Calvet F."/>
            <person name="Ruiz-Romero M."/>
            <person name="Marangio P."/>
            <person name="Guigo R."/>
            <person name="Rago D."/>
            <person name="Mirbahai L."/>
            <person name="Eastwood N."/>
            <person name="Colbourne J.K."/>
            <person name="Zhou J."/>
            <person name="Mallon E."/>
            <person name="Orsini L."/>
        </authorList>
    </citation>
    <scope>NUCLEOTIDE SEQUENCE [LARGE SCALE GENOMIC DNA]</scope>
    <source>
        <strain evidence="1">LRV0_1</strain>
    </source>
</reference>
<dbReference type="Proteomes" id="UP001234178">
    <property type="component" value="Unassembled WGS sequence"/>
</dbReference>
<comment type="caution">
    <text evidence="1">The sequence shown here is derived from an EMBL/GenBank/DDBJ whole genome shotgun (WGS) entry which is preliminary data.</text>
</comment>
<organism evidence="1 2">
    <name type="scientific">Daphnia magna</name>
    <dbReference type="NCBI Taxonomy" id="35525"/>
    <lineage>
        <taxon>Eukaryota</taxon>
        <taxon>Metazoa</taxon>
        <taxon>Ecdysozoa</taxon>
        <taxon>Arthropoda</taxon>
        <taxon>Crustacea</taxon>
        <taxon>Branchiopoda</taxon>
        <taxon>Diplostraca</taxon>
        <taxon>Cladocera</taxon>
        <taxon>Anomopoda</taxon>
        <taxon>Daphniidae</taxon>
        <taxon>Daphnia</taxon>
    </lineage>
</organism>
<proteinExistence type="predicted"/>